<dbReference type="Proteomes" id="UP000313359">
    <property type="component" value="Unassembled WGS sequence"/>
</dbReference>
<name>A0A5C2S164_9APHY</name>
<protein>
    <submittedName>
        <fullName evidence="1">Uncharacterized protein</fullName>
    </submittedName>
</protein>
<reference evidence="1" key="1">
    <citation type="journal article" date="2018" name="Genome Biol. Evol.">
        <title>Genomics and development of Lentinus tigrinus, a white-rot wood-decaying mushroom with dimorphic fruiting bodies.</title>
        <authorList>
            <person name="Wu B."/>
            <person name="Xu Z."/>
            <person name="Knudson A."/>
            <person name="Carlson A."/>
            <person name="Chen N."/>
            <person name="Kovaka S."/>
            <person name="LaButti K."/>
            <person name="Lipzen A."/>
            <person name="Pennachio C."/>
            <person name="Riley R."/>
            <person name="Schakwitz W."/>
            <person name="Umezawa K."/>
            <person name="Ohm R.A."/>
            <person name="Grigoriev I.V."/>
            <person name="Nagy L.G."/>
            <person name="Gibbons J."/>
            <person name="Hibbett D."/>
        </authorList>
    </citation>
    <scope>NUCLEOTIDE SEQUENCE [LARGE SCALE GENOMIC DNA]</scope>
    <source>
        <strain evidence="1">ALCF2SS1-6</strain>
    </source>
</reference>
<feature type="non-terminal residue" evidence="1">
    <location>
        <position position="204"/>
    </location>
</feature>
<gene>
    <name evidence="1" type="ORF">L227DRAFT_507419</name>
</gene>
<evidence type="ECO:0000313" key="1">
    <source>
        <dbReference type="EMBL" id="RPD57157.1"/>
    </source>
</evidence>
<organism evidence="1 2">
    <name type="scientific">Lentinus tigrinus ALCF2SS1-6</name>
    <dbReference type="NCBI Taxonomy" id="1328759"/>
    <lineage>
        <taxon>Eukaryota</taxon>
        <taxon>Fungi</taxon>
        <taxon>Dikarya</taxon>
        <taxon>Basidiomycota</taxon>
        <taxon>Agaricomycotina</taxon>
        <taxon>Agaricomycetes</taxon>
        <taxon>Polyporales</taxon>
        <taxon>Polyporaceae</taxon>
        <taxon>Lentinus</taxon>
    </lineage>
</organism>
<evidence type="ECO:0000313" key="2">
    <source>
        <dbReference type="Proteomes" id="UP000313359"/>
    </source>
</evidence>
<keyword evidence="2" id="KW-1185">Reference proteome</keyword>
<proteinExistence type="predicted"/>
<accession>A0A5C2S164</accession>
<dbReference type="AlphaFoldDB" id="A0A5C2S164"/>
<dbReference type="OrthoDB" id="3253623at2759"/>
<dbReference type="STRING" id="1328759.A0A5C2S164"/>
<sequence length="204" mass="23622">MNPADIKLPNVGPYALSEHACNTEFLRHEKWLLEMRQELLVLPVRRSQATTDVQIELLQTIHHELDRLQLHKQQEWIRQQQLEKVCEKRGELKEWLSRLLARPGLEDLMDTAARNVMEFAGGVMRDLWDAPVFREFLKDGRPFVLGPPGEGRYVFALYIDSFNPFQSKEAKQNVSVTGIYVVCLNLPPHLRYLPQNSLLVGIIP</sequence>
<dbReference type="EMBL" id="ML122283">
    <property type="protein sequence ID" value="RPD57157.1"/>
    <property type="molecule type" value="Genomic_DNA"/>
</dbReference>